<proteinExistence type="predicted"/>
<dbReference type="RefSeq" id="XP_024663794.1">
    <property type="nucleotide sequence ID" value="XM_024808026.1"/>
</dbReference>
<evidence type="ECO:0000313" key="2">
    <source>
        <dbReference type="EMBL" id="PRT53848.1"/>
    </source>
</evidence>
<dbReference type="GeneID" id="36515217"/>
<evidence type="ECO:0000313" key="3">
    <source>
        <dbReference type="Proteomes" id="UP000238350"/>
    </source>
</evidence>
<organism evidence="2 3">
    <name type="scientific">Wickerhamiella sorbophila</name>
    <dbReference type="NCBI Taxonomy" id="45607"/>
    <lineage>
        <taxon>Eukaryota</taxon>
        <taxon>Fungi</taxon>
        <taxon>Dikarya</taxon>
        <taxon>Ascomycota</taxon>
        <taxon>Saccharomycotina</taxon>
        <taxon>Dipodascomycetes</taxon>
        <taxon>Dipodascales</taxon>
        <taxon>Trichomonascaceae</taxon>
        <taxon>Wickerhamiella</taxon>
    </lineage>
</organism>
<keyword evidence="3" id="KW-1185">Reference proteome</keyword>
<sequence length="308" mass="34246">MKLVRGFSVKASPDIVRVLARVALPARPRAKPRAEVLEKLDASLLHESLNARDRRLVFRPSKAYHLEQGETVQHKGRTLQPMKYPGLPSVADLSSLVETSTTAADLDETWEFFKQYHEYENSRVNLRPEQFSALIRKSAEIGELPNTIHRIFGHRTQFSQYTTPAVFSEALRLYALLVPYLSRRAKNTLYKIYYRAEGESGRELPLLYGIVKYGEKFGTDDATKIKQVVGSAVDAVSSGGTKGLNPIDIALGLEAAKLLGPVGEPLAKLLDVEQNPAREEQELVSVRVLENPAESVEPEGQAPLVEEA</sequence>
<reference evidence="2 3" key="1">
    <citation type="submission" date="2017-04" db="EMBL/GenBank/DDBJ databases">
        <title>Genome sequencing of [Candida] sorbophila.</title>
        <authorList>
            <person name="Ahn J.O."/>
        </authorList>
    </citation>
    <scope>NUCLEOTIDE SEQUENCE [LARGE SCALE GENOMIC DNA]</scope>
    <source>
        <strain evidence="2 3">DS02</strain>
    </source>
</reference>
<gene>
    <name evidence="2" type="ORF">B9G98_01468</name>
</gene>
<dbReference type="Proteomes" id="UP000238350">
    <property type="component" value="Unassembled WGS sequence"/>
</dbReference>
<comment type="caution">
    <text evidence="2">The sequence shown here is derived from an EMBL/GenBank/DDBJ whole genome shotgun (WGS) entry which is preliminary data.</text>
</comment>
<dbReference type="EMBL" id="NDIQ01000001">
    <property type="protein sequence ID" value="PRT53848.1"/>
    <property type="molecule type" value="Genomic_DNA"/>
</dbReference>
<feature type="region of interest" description="Disordered" evidence="1">
    <location>
        <begin position="289"/>
        <end position="308"/>
    </location>
</feature>
<protein>
    <submittedName>
        <fullName evidence="2">Uncharacterized protein</fullName>
    </submittedName>
</protein>
<evidence type="ECO:0000256" key="1">
    <source>
        <dbReference type="SAM" id="MobiDB-lite"/>
    </source>
</evidence>
<accession>A0A2T0FFS8</accession>
<dbReference type="AlphaFoldDB" id="A0A2T0FFS8"/>
<name>A0A2T0FFS8_9ASCO</name>